<keyword evidence="4" id="KW-0479">Metal-binding</keyword>
<gene>
    <name evidence="11" type="primary">pgeF</name>
    <name evidence="11" type="ORF">IB285_13900</name>
</gene>
<accession>A0ABR8KVE6</accession>
<comment type="caution">
    <text evidence="11">The sequence shown here is derived from an EMBL/GenBank/DDBJ whole genome shotgun (WGS) entry which is preliminary data.</text>
</comment>
<evidence type="ECO:0000256" key="5">
    <source>
        <dbReference type="ARBA" id="ARBA00022801"/>
    </source>
</evidence>
<dbReference type="InterPro" id="IPR038371">
    <property type="entry name" value="Cu_polyphenol_OxRdtase_sf"/>
</dbReference>
<evidence type="ECO:0000256" key="4">
    <source>
        <dbReference type="ARBA" id="ARBA00022723"/>
    </source>
</evidence>
<dbReference type="NCBIfam" id="TIGR00726">
    <property type="entry name" value="peptidoglycan editing factor PgeF"/>
    <property type="match status" value="1"/>
</dbReference>
<dbReference type="Pfam" id="PF02578">
    <property type="entry name" value="Cu-oxidase_4"/>
    <property type="match status" value="1"/>
</dbReference>
<keyword evidence="12" id="KW-1185">Reference proteome</keyword>
<evidence type="ECO:0000256" key="8">
    <source>
        <dbReference type="ARBA" id="ARBA00048968"/>
    </source>
</evidence>
<comment type="catalytic activity">
    <reaction evidence="1">
        <text>inosine + phosphate = alpha-D-ribose 1-phosphate + hypoxanthine</text>
        <dbReference type="Rhea" id="RHEA:27646"/>
        <dbReference type="ChEBI" id="CHEBI:17368"/>
        <dbReference type="ChEBI" id="CHEBI:17596"/>
        <dbReference type="ChEBI" id="CHEBI:43474"/>
        <dbReference type="ChEBI" id="CHEBI:57720"/>
        <dbReference type="EC" id="2.4.2.1"/>
    </reaction>
    <physiologicalReaction direction="left-to-right" evidence="1">
        <dbReference type="Rhea" id="RHEA:27647"/>
    </physiologicalReaction>
</comment>
<dbReference type="CDD" id="cd16833">
    <property type="entry name" value="YfiH"/>
    <property type="match status" value="1"/>
</dbReference>
<evidence type="ECO:0000256" key="9">
    <source>
        <dbReference type="ARBA" id="ARBA00049893"/>
    </source>
</evidence>
<dbReference type="Proteomes" id="UP000635384">
    <property type="component" value="Unassembled WGS sequence"/>
</dbReference>
<dbReference type="Gene3D" id="3.60.140.10">
    <property type="entry name" value="CNF1/YfiH-like putative cysteine hydrolases"/>
    <property type="match status" value="1"/>
</dbReference>
<evidence type="ECO:0000256" key="2">
    <source>
        <dbReference type="ARBA" id="ARBA00007353"/>
    </source>
</evidence>
<reference evidence="11 12" key="1">
    <citation type="submission" date="2020-09" db="EMBL/GenBank/DDBJ databases">
        <authorList>
            <person name="Yoon J.-W."/>
        </authorList>
    </citation>
    <scope>NUCLEOTIDE SEQUENCE [LARGE SCALE GENOMIC DNA]</scope>
    <source>
        <strain evidence="11 12">KMU-140</strain>
    </source>
</reference>
<evidence type="ECO:0000256" key="7">
    <source>
        <dbReference type="ARBA" id="ARBA00047989"/>
    </source>
</evidence>
<evidence type="ECO:0000313" key="12">
    <source>
        <dbReference type="Proteomes" id="UP000635384"/>
    </source>
</evidence>
<comment type="catalytic activity">
    <reaction evidence="7">
        <text>adenosine + H2O + H(+) = inosine + NH4(+)</text>
        <dbReference type="Rhea" id="RHEA:24408"/>
        <dbReference type="ChEBI" id="CHEBI:15377"/>
        <dbReference type="ChEBI" id="CHEBI:15378"/>
        <dbReference type="ChEBI" id="CHEBI:16335"/>
        <dbReference type="ChEBI" id="CHEBI:17596"/>
        <dbReference type="ChEBI" id="CHEBI:28938"/>
        <dbReference type="EC" id="3.5.4.4"/>
    </reaction>
    <physiologicalReaction direction="left-to-right" evidence="7">
        <dbReference type="Rhea" id="RHEA:24409"/>
    </physiologicalReaction>
</comment>
<dbReference type="SUPFAM" id="SSF64438">
    <property type="entry name" value="CNF1/YfiH-like putative cysteine hydrolases"/>
    <property type="match status" value="1"/>
</dbReference>
<organism evidence="11 12">
    <name type="scientific">Erythrobacter rubeus</name>
    <dbReference type="NCBI Taxonomy" id="2760803"/>
    <lineage>
        <taxon>Bacteria</taxon>
        <taxon>Pseudomonadati</taxon>
        <taxon>Pseudomonadota</taxon>
        <taxon>Alphaproteobacteria</taxon>
        <taxon>Sphingomonadales</taxon>
        <taxon>Erythrobacteraceae</taxon>
        <taxon>Erythrobacter/Porphyrobacter group</taxon>
        <taxon>Erythrobacter</taxon>
    </lineage>
</organism>
<evidence type="ECO:0000256" key="1">
    <source>
        <dbReference type="ARBA" id="ARBA00000553"/>
    </source>
</evidence>
<sequence length="250" mass="26969">MAPFDIVTAPALDGTPHGFFGSSGGVHQFGFGGPGDENEIRRLRLAAAHQIVGGADFVTPHQVHSPDVITVETPWEDAAEGRPVADALVTALPRIVLGIVTADCAPVLFADKQAGVIGAAHAGWRGAHGGVLRRTVSAMEALGAVRANIAAAIGPTIAPANYEVDEPFRANFTGEDEQHFAPAPRREGRDRWHFDLPGYAVSKLRQLGLAKIEDTARDTFADIERYHSYRRAFQRDEPNYGRQISMIGMR</sequence>
<keyword evidence="3" id="KW-0808">Transferase</keyword>
<comment type="similarity">
    <text evidence="2 10">Belongs to the purine nucleoside phosphorylase YfiH/LACC1 family.</text>
</comment>
<keyword evidence="6" id="KW-0862">Zinc</keyword>
<name>A0ABR8KVE6_9SPHN</name>
<evidence type="ECO:0000256" key="6">
    <source>
        <dbReference type="ARBA" id="ARBA00022833"/>
    </source>
</evidence>
<protein>
    <recommendedName>
        <fullName evidence="10">Purine nucleoside phosphorylase</fullName>
    </recommendedName>
</protein>
<evidence type="ECO:0000256" key="3">
    <source>
        <dbReference type="ARBA" id="ARBA00022679"/>
    </source>
</evidence>
<dbReference type="EMBL" id="JACXLC010000001">
    <property type="protein sequence ID" value="MBD2843350.1"/>
    <property type="molecule type" value="Genomic_DNA"/>
</dbReference>
<comment type="catalytic activity">
    <reaction evidence="9">
        <text>S-methyl-5'-thioadenosine + phosphate = 5-(methylsulfanyl)-alpha-D-ribose 1-phosphate + adenine</text>
        <dbReference type="Rhea" id="RHEA:11852"/>
        <dbReference type="ChEBI" id="CHEBI:16708"/>
        <dbReference type="ChEBI" id="CHEBI:17509"/>
        <dbReference type="ChEBI" id="CHEBI:43474"/>
        <dbReference type="ChEBI" id="CHEBI:58533"/>
        <dbReference type="EC" id="2.4.2.28"/>
    </reaction>
    <physiologicalReaction direction="left-to-right" evidence="9">
        <dbReference type="Rhea" id="RHEA:11853"/>
    </physiologicalReaction>
</comment>
<dbReference type="InterPro" id="IPR003730">
    <property type="entry name" value="Cu_polyphenol_OxRdtase"/>
</dbReference>
<keyword evidence="5" id="KW-0378">Hydrolase</keyword>
<proteinExistence type="inferred from homology"/>
<comment type="catalytic activity">
    <reaction evidence="8">
        <text>adenosine + phosphate = alpha-D-ribose 1-phosphate + adenine</text>
        <dbReference type="Rhea" id="RHEA:27642"/>
        <dbReference type="ChEBI" id="CHEBI:16335"/>
        <dbReference type="ChEBI" id="CHEBI:16708"/>
        <dbReference type="ChEBI" id="CHEBI:43474"/>
        <dbReference type="ChEBI" id="CHEBI:57720"/>
        <dbReference type="EC" id="2.4.2.1"/>
    </reaction>
    <physiologicalReaction direction="left-to-right" evidence="8">
        <dbReference type="Rhea" id="RHEA:27643"/>
    </physiologicalReaction>
</comment>
<evidence type="ECO:0000256" key="10">
    <source>
        <dbReference type="RuleBase" id="RU361274"/>
    </source>
</evidence>
<dbReference type="PANTHER" id="PTHR30616">
    <property type="entry name" value="UNCHARACTERIZED PROTEIN YFIH"/>
    <property type="match status" value="1"/>
</dbReference>
<dbReference type="InterPro" id="IPR011324">
    <property type="entry name" value="Cytotoxic_necrot_fac-like_cat"/>
</dbReference>
<evidence type="ECO:0000313" key="11">
    <source>
        <dbReference type="EMBL" id="MBD2843350.1"/>
    </source>
</evidence>
<dbReference type="PANTHER" id="PTHR30616:SF2">
    <property type="entry name" value="PURINE NUCLEOSIDE PHOSPHORYLASE LACC1"/>
    <property type="match status" value="1"/>
</dbReference>